<dbReference type="STRING" id="380248.SAMN05216251_108308"/>
<evidence type="ECO:0000256" key="1">
    <source>
        <dbReference type="SAM" id="MobiDB-lite"/>
    </source>
</evidence>
<proteinExistence type="predicted"/>
<reference evidence="3 4" key="1">
    <citation type="submission" date="2016-10" db="EMBL/GenBank/DDBJ databases">
        <authorList>
            <person name="de Groot N.N."/>
        </authorList>
    </citation>
    <scope>NUCLEOTIDE SEQUENCE [LARGE SCALE GENOMIC DNA]</scope>
    <source>
        <strain evidence="3 4">CGMCC 4.3510</strain>
    </source>
</reference>
<evidence type="ECO:0000313" key="4">
    <source>
        <dbReference type="Proteomes" id="UP000199323"/>
    </source>
</evidence>
<protein>
    <submittedName>
        <fullName evidence="3">CubicO group peptidase, beta-lactamase class C family</fullName>
    </submittedName>
</protein>
<dbReference type="InterPro" id="IPR001466">
    <property type="entry name" value="Beta-lactam-related"/>
</dbReference>
<name>A0A1I2G7W5_9ACTN</name>
<dbReference type="OrthoDB" id="4281716at2"/>
<evidence type="ECO:0000313" key="3">
    <source>
        <dbReference type="EMBL" id="SFF13233.1"/>
    </source>
</evidence>
<keyword evidence="4" id="KW-1185">Reference proteome</keyword>
<dbReference type="SUPFAM" id="SSF56601">
    <property type="entry name" value="beta-lactamase/transpeptidase-like"/>
    <property type="match status" value="1"/>
</dbReference>
<dbReference type="EMBL" id="FONG01000008">
    <property type="protein sequence ID" value="SFF13233.1"/>
    <property type="molecule type" value="Genomic_DNA"/>
</dbReference>
<dbReference type="InterPro" id="IPR012338">
    <property type="entry name" value="Beta-lactam/transpept-like"/>
</dbReference>
<gene>
    <name evidence="3" type="ORF">SAMN05216251_108308</name>
</gene>
<feature type="region of interest" description="Disordered" evidence="1">
    <location>
        <begin position="1"/>
        <end position="23"/>
    </location>
</feature>
<accession>A0A1I2G7W5</accession>
<sequence>MTQPTHSSSARSAANRPAAARSLREALAPHVDSGAIPGAVALVARGGRAEVAVVGSAHLADPAHAAGAAPMARDAIFRIASVSKPVTAAAVMMLVDDGRITLDDPVARWLPELAAPVVVRTPRSPMDDVVPAKRPVTVADLLDFRAGWGFPSDFTLPAVQPLFTDLRQGPARPDGIAGPDAWLATLAKVPMLRQPGDAWLYNTGSDLQSVLVERVTGRLFADVLAERIFGPLGMTDTGFTVPAAALDRLTSAYSPGPDGTLRLSEAPDVSWTRPPAFASGAGGLVSTVDDWYAFARMLLADGIVDGRALLSPESARRMRADRLTPEQRDASRLFLEGQGWGFGGSVDVVSVDPWNVPGRYGWVGGSGTAAHITPSTGAVSILFTQASMTAPTPPAVMRDFWTYAATV</sequence>
<dbReference type="Pfam" id="PF00144">
    <property type="entry name" value="Beta-lactamase"/>
    <property type="match status" value="1"/>
</dbReference>
<dbReference type="RefSeq" id="WP_093714267.1">
    <property type="nucleotide sequence ID" value="NZ_FONG01000008.1"/>
</dbReference>
<dbReference type="PANTHER" id="PTHR43283:SF3">
    <property type="entry name" value="BETA-LACTAMASE FAMILY PROTEIN (AFU_ORTHOLOGUE AFUA_5G07500)"/>
    <property type="match status" value="1"/>
</dbReference>
<feature type="domain" description="Beta-lactamase-related" evidence="2">
    <location>
        <begin position="24"/>
        <end position="387"/>
    </location>
</feature>
<evidence type="ECO:0000259" key="2">
    <source>
        <dbReference type="Pfam" id="PF00144"/>
    </source>
</evidence>
<feature type="compositionally biased region" description="Low complexity" evidence="1">
    <location>
        <begin position="7"/>
        <end position="21"/>
    </location>
</feature>
<dbReference type="AlphaFoldDB" id="A0A1I2G7W5"/>
<dbReference type="Gene3D" id="3.40.710.10">
    <property type="entry name" value="DD-peptidase/beta-lactamase superfamily"/>
    <property type="match status" value="1"/>
</dbReference>
<dbReference type="InterPro" id="IPR050789">
    <property type="entry name" value="Diverse_Enzym_Activities"/>
</dbReference>
<dbReference type="PANTHER" id="PTHR43283">
    <property type="entry name" value="BETA-LACTAMASE-RELATED"/>
    <property type="match status" value="1"/>
</dbReference>
<dbReference type="Proteomes" id="UP000199323">
    <property type="component" value="Unassembled WGS sequence"/>
</dbReference>
<organism evidence="3 4">
    <name type="scientific">Actinacidiphila alni</name>
    <dbReference type="NCBI Taxonomy" id="380248"/>
    <lineage>
        <taxon>Bacteria</taxon>
        <taxon>Bacillati</taxon>
        <taxon>Actinomycetota</taxon>
        <taxon>Actinomycetes</taxon>
        <taxon>Kitasatosporales</taxon>
        <taxon>Streptomycetaceae</taxon>
        <taxon>Actinacidiphila</taxon>
    </lineage>
</organism>